<evidence type="ECO:0000313" key="3">
    <source>
        <dbReference type="Proteomes" id="UP000593766"/>
    </source>
</evidence>
<dbReference type="KEGG" id="tcs:IMZ38_00570"/>
<keyword evidence="3" id="KW-1185">Reference proteome</keyword>
<feature type="transmembrane region" description="Helical" evidence="1">
    <location>
        <begin position="81"/>
        <end position="103"/>
    </location>
</feature>
<feature type="transmembrane region" description="Helical" evidence="1">
    <location>
        <begin position="315"/>
        <end position="333"/>
    </location>
</feature>
<feature type="transmembrane region" description="Helical" evidence="1">
    <location>
        <begin position="123"/>
        <end position="145"/>
    </location>
</feature>
<sequence length="338" mass="38599">MQKDLLNKVLNKLMNPGSGFYNVVFSSLSLALSLYGIFYHNPILTGRVTYDYLVWASTVISLIIVYRELKRLRGKPFYSSILILLAGATMVVLGRVASIYYNYTYMIGYFGALVGDDYTIEGYAYSLLVATGSLFITLTILVHLLTGDVLAVKSDPSLEDVYRNLLLLARGAGGFLDKHPLITAFIVSVFAFIFRFMPELKWWPWLIGWDTPEYVAHLLDFKERLNPFTSYYWMGGWRNTPPLLPMLLAPFTYLVDAWYVFKVYPSIAFSILAGLSTLLAVKVYGKGWRTCLLAGFLTTTFILNLRISWDYQRQLLGSVFMLATIIVLERWGFPKDWK</sequence>
<feature type="transmembrane region" description="Helical" evidence="1">
    <location>
        <begin position="180"/>
        <end position="197"/>
    </location>
</feature>
<keyword evidence="1" id="KW-1133">Transmembrane helix</keyword>
<organism evidence="2 3">
    <name type="scientific">Thermosphaera chiliense</name>
    <dbReference type="NCBI Taxonomy" id="3402707"/>
    <lineage>
        <taxon>Archaea</taxon>
        <taxon>Thermoproteota</taxon>
        <taxon>Thermoprotei</taxon>
        <taxon>Desulfurococcales</taxon>
        <taxon>Desulfurococcaceae</taxon>
        <taxon>Thermosphaera</taxon>
    </lineage>
</organism>
<evidence type="ECO:0000313" key="2">
    <source>
        <dbReference type="EMBL" id="QOR94484.1"/>
    </source>
</evidence>
<feature type="transmembrane region" description="Helical" evidence="1">
    <location>
        <begin position="291"/>
        <end position="309"/>
    </location>
</feature>
<proteinExistence type="predicted"/>
<dbReference type="Proteomes" id="UP000593766">
    <property type="component" value="Chromosome"/>
</dbReference>
<accession>A0A7M1UU68</accession>
<reference evidence="2 3" key="1">
    <citation type="submission" date="2020-10" db="EMBL/GenBank/DDBJ databases">
        <title>Complete genome sequence of Thermosphaera aggregans strain 3507.</title>
        <authorList>
            <person name="Zayulina K.S."/>
            <person name="Elcheninov A.G."/>
            <person name="Toshchakov S.V."/>
            <person name="Kublanov I.V."/>
            <person name="Kochetkova T.V."/>
        </authorList>
    </citation>
    <scope>NUCLEOTIDE SEQUENCE [LARGE SCALE GENOMIC DNA]</scope>
    <source>
        <strain evidence="2 3">3507</strain>
    </source>
</reference>
<dbReference type="EMBL" id="CP063144">
    <property type="protein sequence ID" value="QOR94484.1"/>
    <property type="molecule type" value="Genomic_DNA"/>
</dbReference>
<dbReference type="OrthoDB" id="28956at2157"/>
<feature type="transmembrane region" description="Helical" evidence="1">
    <location>
        <begin position="20"/>
        <end position="40"/>
    </location>
</feature>
<name>A0A7M1UU68_9CREN</name>
<dbReference type="RefSeq" id="WP_193436281.1">
    <property type="nucleotide sequence ID" value="NZ_CP063144.1"/>
</dbReference>
<dbReference type="AlphaFoldDB" id="A0A7M1UU68"/>
<feature type="transmembrane region" description="Helical" evidence="1">
    <location>
        <begin position="267"/>
        <end position="284"/>
    </location>
</feature>
<gene>
    <name evidence="2" type="ORF">IMZ38_00570</name>
</gene>
<feature type="transmembrane region" description="Helical" evidence="1">
    <location>
        <begin position="52"/>
        <end position="69"/>
    </location>
</feature>
<keyword evidence="1" id="KW-0472">Membrane</keyword>
<evidence type="ECO:0000256" key="1">
    <source>
        <dbReference type="SAM" id="Phobius"/>
    </source>
</evidence>
<dbReference type="GeneID" id="59453866"/>
<keyword evidence="1" id="KW-0812">Transmembrane</keyword>
<protein>
    <submittedName>
        <fullName evidence="2">Uncharacterized protein</fullName>
    </submittedName>
</protein>